<feature type="domain" description="E3 UFM1-protein ligase 1-like" evidence="9">
    <location>
        <begin position="537"/>
        <end position="657"/>
    </location>
</feature>
<dbReference type="EMBL" id="JADBJN010000001">
    <property type="protein sequence ID" value="KAG5681828.1"/>
    <property type="molecule type" value="Genomic_DNA"/>
</dbReference>
<dbReference type="InterPro" id="IPR056761">
    <property type="entry name" value="Ufl1-like_C"/>
</dbReference>
<reference evidence="11" key="1">
    <citation type="submission" date="2021-03" db="EMBL/GenBank/DDBJ databases">
        <title>Chromosome level genome of the anhydrobiotic midge Polypedilum vanderplanki.</title>
        <authorList>
            <person name="Yoshida Y."/>
            <person name="Kikawada T."/>
            <person name="Gusev O."/>
        </authorList>
    </citation>
    <scope>NUCLEOTIDE SEQUENCE</scope>
    <source>
        <strain evidence="11">NIAS01</strain>
        <tissue evidence="11">Whole body or cell culture</tissue>
    </source>
</reference>
<evidence type="ECO:0000313" key="12">
    <source>
        <dbReference type="Proteomes" id="UP001107558"/>
    </source>
</evidence>
<evidence type="ECO:0000256" key="7">
    <source>
        <dbReference type="SAM" id="MobiDB-lite"/>
    </source>
</evidence>
<protein>
    <recommendedName>
        <fullName evidence="3">E3 UFM1-protein ligase 1 homolog</fullName>
    </recommendedName>
    <alternativeName>
        <fullName evidence="6">E3 UFM1-protein transferase 1 homolog</fullName>
    </alternativeName>
</protein>
<evidence type="ECO:0000256" key="1">
    <source>
        <dbReference type="ARBA" id="ARBA00003950"/>
    </source>
</evidence>
<proteinExistence type="inferred from homology"/>
<evidence type="ECO:0000259" key="8">
    <source>
        <dbReference type="Pfam" id="PF09743"/>
    </source>
</evidence>
<dbReference type="GO" id="GO:0005789">
    <property type="term" value="C:endoplasmic reticulum membrane"/>
    <property type="evidence" value="ECO:0007669"/>
    <property type="project" value="TreeGrafter"/>
</dbReference>
<dbReference type="GO" id="GO:0061666">
    <property type="term" value="F:UFM1 ligase activity"/>
    <property type="evidence" value="ECO:0007669"/>
    <property type="project" value="InterPro"/>
</dbReference>
<sequence>MNQDWDEIKRLAADFQKAQLSSTLARLSERNCVEVVSLLLEKGLIELVFTTDGKEYLTHDQLRKEIEDELLVNGRINLVEVSKILSVDLQKIQPIAEQIAAEDNKTTYILGQLLSYDYIIRIASEINERLNQNGEINISELTGAYDLPSDFLLHEVVEKNLGRIIFGKQDSSNPRLFYTPAFISRCRAKIRGALNGITRPIAVSAIISQIGMPERIFFSLTNDVSATGTMTSRSTGAIYIPHIYTKTQVEWVKSFFRQNGYLEYDSVTALGVGDTKSFIQKHLSGEKLTFLNKCVVGQRIIDQIESTLEESISTSSFLDISTILPSAISEEDIEKLIQVVLTPSKQRLTQIFSNLIVTTKYIDNLLKPVYDIADINAKNSVESGAYQKYIAEKTIKKDVDMDESVSKGGDKREERRKKAAGGKAGGGAQGRETKTKSTKKHQRGGKGKDFDDSESEEETQNITSKKKSTKDTQLTLINANDIKKEIKVTLENDGLEDLASEIANYYQMQINKYAHNKAQELYEISLQNSMQNRKQNHGALQDKLNNLLNDIRLYEKGLKMFSSVDVQIQLAKYLLKTLGTEFANEVAYYVALESDLNFASSLTPQLTNEQRNRIAVECEPTYKQTLTALNKSLNLSVEEFLIAAENMLVPCSMIAKKIDKKKDKQIILTHKQGLLDQLYKSTEPSIILHVACLVIFTIATQSMLHASGKFVLTILEFLGNGYLSDEDYSLLMKFHELVLKHFKSDSEETRNEINSKLDEIIPKAKDMAANYKKIGKANEKEE</sequence>
<evidence type="ECO:0000256" key="5">
    <source>
        <dbReference type="ARBA" id="ARBA00022786"/>
    </source>
</evidence>
<evidence type="ECO:0000259" key="9">
    <source>
        <dbReference type="Pfam" id="PF23659"/>
    </source>
</evidence>
<dbReference type="OrthoDB" id="10258297at2759"/>
<evidence type="ECO:0000259" key="10">
    <source>
        <dbReference type="Pfam" id="PF25041"/>
    </source>
</evidence>
<evidence type="ECO:0000256" key="2">
    <source>
        <dbReference type="ARBA" id="ARBA00010789"/>
    </source>
</evidence>
<keyword evidence="5" id="KW-0833">Ubl conjugation pathway</keyword>
<name>A0A9J6CIH8_POLVA</name>
<dbReference type="Pfam" id="PF23659">
    <property type="entry name" value="UFL1"/>
    <property type="match status" value="1"/>
</dbReference>
<feature type="domain" description="E3 UFM1-protein ligase 1-like N-terminal" evidence="8">
    <location>
        <begin position="7"/>
        <end position="279"/>
    </location>
</feature>
<feature type="compositionally biased region" description="Basic residues" evidence="7">
    <location>
        <begin position="436"/>
        <end position="445"/>
    </location>
</feature>
<dbReference type="Proteomes" id="UP001107558">
    <property type="component" value="Chromosome 1"/>
</dbReference>
<dbReference type="Pfam" id="PF25041">
    <property type="entry name" value="UFL1_C"/>
    <property type="match status" value="1"/>
</dbReference>
<dbReference type="GO" id="GO:1990592">
    <property type="term" value="P:protein K69-linked ufmylation"/>
    <property type="evidence" value="ECO:0007669"/>
    <property type="project" value="TreeGrafter"/>
</dbReference>
<organism evidence="11 12">
    <name type="scientific">Polypedilum vanderplanki</name>
    <name type="common">Sleeping chironomid midge</name>
    <dbReference type="NCBI Taxonomy" id="319348"/>
    <lineage>
        <taxon>Eukaryota</taxon>
        <taxon>Metazoa</taxon>
        <taxon>Ecdysozoa</taxon>
        <taxon>Arthropoda</taxon>
        <taxon>Hexapoda</taxon>
        <taxon>Insecta</taxon>
        <taxon>Pterygota</taxon>
        <taxon>Neoptera</taxon>
        <taxon>Endopterygota</taxon>
        <taxon>Diptera</taxon>
        <taxon>Nematocera</taxon>
        <taxon>Chironomoidea</taxon>
        <taxon>Chironomidae</taxon>
        <taxon>Chironominae</taxon>
        <taxon>Polypedilum</taxon>
        <taxon>Polypedilum</taxon>
    </lineage>
</organism>
<comment type="similarity">
    <text evidence="2">Belongs to the UFL1 family.</text>
</comment>
<gene>
    <name evidence="11" type="ORF">PVAND_011236</name>
</gene>
<dbReference type="GO" id="GO:0034976">
    <property type="term" value="P:response to endoplasmic reticulum stress"/>
    <property type="evidence" value="ECO:0007669"/>
    <property type="project" value="TreeGrafter"/>
</dbReference>
<evidence type="ECO:0000256" key="3">
    <source>
        <dbReference type="ARBA" id="ARBA00014160"/>
    </source>
</evidence>
<keyword evidence="12" id="KW-1185">Reference proteome</keyword>
<comment type="function">
    <text evidence="1">E3 UFM1-protein ligase that mediates ufmylation of target proteins.</text>
</comment>
<feature type="region of interest" description="Disordered" evidence="7">
    <location>
        <begin position="400"/>
        <end position="470"/>
    </location>
</feature>
<evidence type="ECO:0000313" key="11">
    <source>
        <dbReference type="EMBL" id="KAG5681828.1"/>
    </source>
</evidence>
<dbReference type="Pfam" id="PF09743">
    <property type="entry name" value="E3_UFM1_ligase"/>
    <property type="match status" value="1"/>
</dbReference>
<dbReference type="PANTHER" id="PTHR31057">
    <property type="entry name" value="E3 UFM1-PROTEIN LIGASE 1"/>
    <property type="match status" value="1"/>
</dbReference>
<evidence type="ECO:0000256" key="4">
    <source>
        <dbReference type="ARBA" id="ARBA00022679"/>
    </source>
</evidence>
<feature type="domain" description="E3 UFM1-protein ligase-like C-terminal" evidence="10">
    <location>
        <begin position="664"/>
        <end position="766"/>
    </location>
</feature>
<dbReference type="AlphaFoldDB" id="A0A9J6CIH8"/>
<accession>A0A9J6CIH8</accession>
<feature type="compositionally biased region" description="Basic and acidic residues" evidence="7">
    <location>
        <begin position="400"/>
        <end position="413"/>
    </location>
</feature>
<evidence type="ECO:0000256" key="6">
    <source>
        <dbReference type="ARBA" id="ARBA00030452"/>
    </source>
</evidence>
<dbReference type="Pfam" id="PF25870">
    <property type="entry name" value="WHD_UFL1_5th"/>
    <property type="match status" value="1"/>
</dbReference>
<dbReference type="PANTHER" id="PTHR31057:SF0">
    <property type="entry name" value="E3 UFM1-PROTEIN LIGASE 1"/>
    <property type="match status" value="1"/>
</dbReference>
<dbReference type="InterPro" id="IPR056580">
    <property type="entry name" value="Ufl1_dom"/>
</dbReference>
<dbReference type="InterPro" id="IPR018611">
    <property type="entry name" value="Ufl1"/>
</dbReference>
<dbReference type="InterPro" id="IPR056579">
    <property type="entry name" value="Ufl1_N"/>
</dbReference>
<comment type="caution">
    <text evidence="11">The sequence shown here is derived from an EMBL/GenBank/DDBJ whole genome shotgun (WGS) entry which is preliminary data.</text>
</comment>
<dbReference type="GO" id="GO:0032434">
    <property type="term" value="P:regulation of proteasomal ubiquitin-dependent protein catabolic process"/>
    <property type="evidence" value="ECO:0007669"/>
    <property type="project" value="TreeGrafter"/>
</dbReference>
<keyword evidence="4" id="KW-0808">Transferase</keyword>